<evidence type="ECO:0000256" key="1">
    <source>
        <dbReference type="ARBA" id="ARBA00005254"/>
    </source>
</evidence>
<name>A0A2U1CI91_9BURK</name>
<evidence type="ECO:0000313" key="4">
    <source>
        <dbReference type="Proteomes" id="UP000246145"/>
    </source>
</evidence>
<comment type="similarity">
    <text evidence="1 2">Belongs to the enoyl-CoA hydratase/isomerase family.</text>
</comment>
<organism evidence="3 4">
    <name type="scientific">Pusillimonas noertemannii</name>
    <dbReference type="NCBI Taxonomy" id="305977"/>
    <lineage>
        <taxon>Bacteria</taxon>
        <taxon>Pseudomonadati</taxon>
        <taxon>Pseudomonadota</taxon>
        <taxon>Betaproteobacteria</taxon>
        <taxon>Burkholderiales</taxon>
        <taxon>Alcaligenaceae</taxon>
        <taxon>Pusillimonas</taxon>
    </lineage>
</organism>
<dbReference type="Proteomes" id="UP000246145">
    <property type="component" value="Unassembled WGS sequence"/>
</dbReference>
<dbReference type="AlphaFoldDB" id="A0A2U1CI91"/>
<dbReference type="CDD" id="cd06558">
    <property type="entry name" value="crotonase-like"/>
    <property type="match status" value="1"/>
</dbReference>
<dbReference type="InterPro" id="IPR029045">
    <property type="entry name" value="ClpP/crotonase-like_dom_sf"/>
</dbReference>
<gene>
    <name evidence="3" type="ORF">C7440_3471</name>
</gene>
<dbReference type="GO" id="GO:0003824">
    <property type="term" value="F:catalytic activity"/>
    <property type="evidence" value="ECO:0007669"/>
    <property type="project" value="InterPro"/>
</dbReference>
<dbReference type="EMBL" id="QEKO01000007">
    <property type="protein sequence ID" value="PVY60677.1"/>
    <property type="molecule type" value="Genomic_DNA"/>
</dbReference>
<evidence type="ECO:0000313" key="3">
    <source>
        <dbReference type="EMBL" id="PVY60677.1"/>
    </source>
</evidence>
<dbReference type="Gene3D" id="3.90.226.10">
    <property type="entry name" value="2-enoyl-CoA Hydratase, Chain A, domain 1"/>
    <property type="match status" value="1"/>
</dbReference>
<protein>
    <submittedName>
        <fullName evidence="3">Vanillin synthase /trans-feruloyl-CoA hydratase</fullName>
    </submittedName>
</protein>
<dbReference type="SUPFAM" id="SSF52096">
    <property type="entry name" value="ClpP/crotonase"/>
    <property type="match status" value="1"/>
</dbReference>
<keyword evidence="4" id="KW-1185">Reference proteome</keyword>
<proteinExistence type="inferred from homology"/>
<reference evidence="3 4" key="1">
    <citation type="submission" date="2018-04" db="EMBL/GenBank/DDBJ databases">
        <title>Genomic Encyclopedia of Type Strains, Phase IV (KMG-IV): sequencing the most valuable type-strain genomes for metagenomic binning, comparative biology and taxonomic classification.</title>
        <authorList>
            <person name="Goeker M."/>
        </authorList>
    </citation>
    <scope>NUCLEOTIDE SEQUENCE [LARGE SCALE GENOMIC DNA]</scope>
    <source>
        <strain evidence="3 4">DSM 10065</strain>
    </source>
</reference>
<dbReference type="NCBIfam" id="NF006013">
    <property type="entry name" value="PRK08150.1"/>
    <property type="match status" value="1"/>
</dbReference>
<dbReference type="Pfam" id="PF00378">
    <property type="entry name" value="ECH_1"/>
    <property type="match status" value="1"/>
</dbReference>
<dbReference type="Gene3D" id="1.10.12.10">
    <property type="entry name" value="Lyase 2-enoyl-coa Hydratase, Chain A, domain 2"/>
    <property type="match status" value="1"/>
</dbReference>
<dbReference type="OrthoDB" id="9807606at2"/>
<evidence type="ECO:0000256" key="2">
    <source>
        <dbReference type="RuleBase" id="RU003707"/>
    </source>
</evidence>
<dbReference type="InterPro" id="IPR014748">
    <property type="entry name" value="Enoyl-CoA_hydra_C"/>
</dbReference>
<comment type="caution">
    <text evidence="3">The sequence shown here is derived from an EMBL/GenBank/DDBJ whole genome shotgun (WGS) entry which is preliminary data.</text>
</comment>
<dbReference type="InterPro" id="IPR018376">
    <property type="entry name" value="Enoyl-CoA_hyd/isom_CS"/>
</dbReference>
<dbReference type="InterPro" id="IPR001753">
    <property type="entry name" value="Enoyl-CoA_hydra/iso"/>
</dbReference>
<accession>A0A2U1CI91</accession>
<dbReference type="PROSITE" id="PS00166">
    <property type="entry name" value="ENOYL_COA_HYDRATASE"/>
    <property type="match status" value="1"/>
</dbReference>
<dbReference type="PANTHER" id="PTHR43802:SF1">
    <property type="entry name" value="IP11341P-RELATED"/>
    <property type="match status" value="1"/>
</dbReference>
<sequence length="262" mass="27828">MSKPAHSPLLEVKFTGAIAQVGINRPKKRNALNDDLVKAIKNCFETMPETVKAIVLYGIGEHFCAGLDLSEVSAHTVPQSVMHSRGWHAAFEQIQFGRAPVIAVLHGAVVGGGLELASAAHVRVAEESSFYALPEGKRGLFVGGGGSVRITRLIGVSRMTDMMLTGRVLDAQEGHQAGISHYSVGVGQGLAKALELAENIASNASMTNYGVMHLLPRIADQSIHDGLATESLMAAVAQTDPATLDLLAQFLEGKKNKVKFKP</sequence>
<dbReference type="RefSeq" id="WP_017523008.1">
    <property type="nucleotide sequence ID" value="NZ_JACCEX010000007.1"/>
</dbReference>
<dbReference type="STRING" id="1231391.GCA_000308195_00633"/>
<dbReference type="PANTHER" id="PTHR43802">
    <property type="entry name" value="ENOYL-COA HYDRATASE"/>
    <property type="match status" value="1"/>
</dbReference>